<evidence type="ECO:0000256" key="3">
    <source>
        <dbReference type="ARBA" id="ARBA00022747"/>
    </source>
</evidence>
<dbReference type="GO" id="GO:0005524">
    <property type="term" value="F:ATP binding"/>
    <property type="evidence" value="ECO:0007669"/>
    <property type="project" value="InterPro"/>
</dbReference>
<dbReference type="AlphaFoldDB" id="A0A084JK01"/>
<keyword evidence="3" id="KW-0680">Restriction system</keyword>
<dbReference type="RefSeq" id="WP_038282356.1">
    <property type="nucleotide sequence ID" value="NZ_JPME01000018.1"/>
</dbReference>
<dbReference type="InterPro" id="IPR001525">
    <property type="entry name" value="C5_MeTfrase"/>
</dbReference>
<dbReference type="GO" id="GO:0032259">
    <property type="term" value="P:methylation"/>
    <property type="evidence" value="ECO:0007669"/>
    <property type="project" value="UniProtKB-KW"/>
</dbReference>
<dbReference type="PANTHER" id="PTHR43581">
    <property type="entry name" value="ATP/GTP PHOSPHATASE"/>
    <property type="match status" value="1"/>
</dbReference>
<evidence type="ECO:0000256" key="1">
    <source>
        <dbReference type="ARBA" id="ARBA00022603"/>
    </source>
</evidence>
<dbReference type="InterPro" id="IPR027417">
    <property type="entry name" value="P-loop_NTPase"/>
</dbReference>
<dbReference type="InterPro" id="IPR051396">
    <property type="entry name" value="Bact_Antivir_Def_Nuclease"/>
</dbReference>
<dbReference type="Pfam" id="PF00145">
    <property type="entry name" value="DNA_methylase"/>
    <property type="match status" value="1"/>
</dbReference>
<dbReference type="Proteomes" id="UP000028525">
    <property type="component" value="Unassembled WGS sequence"/>
</dbReference>
<evidence type="ECO:0000259" key="5">
    <source>
        <dbReference type="SMART" id="SM00382"/>
    </source>
</evidence>
<dbReference type="Pfam" id="PF13304">
    <property type="entry name" value="AAA_21"/>
    <property type="match status" value="1"/>
</dbReference>
<dbReference type="InterPro" id="IPR003593">
    <property type="entry name" value="AAA+_ATPase"/>
</dbReference>
<evidence type="ECO:0000313" key="7">
    <source>
        <dbReference type="Proteomes" id="UP000028525"/>
    </source>
</evidence>
<keyword evidence="1 4" id="KW-0489">Methyltransferase</keyword>
<gene>
    <name evidence="6" type="ORF">IO98_14980</name>
</gene>
<dbReference type="OrthoDB" id="9809324at2"/>
<protein>
    <recommendedName>
        <fullName evidence="5">AAA+ ATPase domain-containing protein</fullName>
    </recommendedName>
</protein>
<comment type="caution">
    <text evidence="6">The sequence shown here is derived from an EMBL/GenBank/DDBJ whole genome shotgun (WGS) entry which is preliminary data.</text>
</comment>
<dbReference type="SUPFAM" id="SSF53335">
    <property type="entry name" value="S-adenosyl-L-methionine-dependent methyltransferases"/>
    <property type="match status" value="1"/>
</dbReference>
<evidence type="ECO:0000256" key="2">
    <source>
        <dbReference type="ARBA" id="ARBA00022679"/>
    </source>
</evidence>
<comment type="caution">
    <text evidence="4">Lacks conserved residue(s) required for the propagation of feature annotation.</text>
</comment>
<dbReference type="EMBL" id="JPME01000018">
    <property type="protein sequence ID" value="KEZ89285.1"/>
    <property type="molecule type" value="Genomic_DNA"/>
</dbReference>
<keyword evidence="7" id="KW-1185">Reference proteome</keyword>
<reference evidence="6 7" key="1">
    <citation type="submission" date="2014-07" db="EMBL/GenBank/DDBJ databases">
        <title>Draft genome of Clostridium celerecrescens 152B isolated from sediments associated with methane hydrate from Krishna Godavari basin.</title>
        <authorList>
            <person name="Honkalas V.S."/>
            <person name="Dabir A.P."/>
            <person name="Arora P."/>
            <person name="Dhakephalkar P.K."/>
        </authorList>
    </citation>
    <scope>NUCLEOTIDE SEQUENCE [LARGE SCALE GENOMIC DNA]</scope>
    <source>
        <strain evidence="6 7">152B</strain>
    </source>
</reference>
<organism evidence="6 7">
    <name type="scientific">Lacrimispora celerecrescens</name>
    <dbReference type="NCBI Taxonomy" id="29354"/>
    <lineage>
        <taxon>Bacteria</taxon>
        <taxon>Bacillati</taxon>
        <taxon>Bacillota</taxon>
        <taxon>Clostridia</taxon>
        <taxon>Lachnospirales</taxon>
        <taxon>Lachnospiraceae</taxon>
        <taxon>Lacrimispora</taxon>
    </lineage>
</organism>
<dbReference type="Gene3D" id="3.40.50.300">
    <property type="entry name" value="P-loop containing nucleotide triphosphate hydrolases"/>
    <property type="match status" value="1"/>
</dbReference>
<dbReference type="PROSITE" id="PS51679">
    <property type="entry name" value="SAM_MT_C5"/>
    <property type="match status" value="1"/>
</dbReference>
<feature type="domain" description="AAA+ ATPase" evidence="5">
    <location>
        <begin position="358"/>
        <end position="601"/>
    </location>
</feature>
<dbReference type="Gene3D" id="3.90.120.10">
    <property type="entry name" value="DNA Methylase, subunit A, domain 2"/>
    <property type="match status" value="1"/>
</dbReference>
<keyword evidence="2 4" id="KW-0808">Transferase</keyword>
<dbReference type="GO" id="GO:0009307">
    <property type="term" value="P:DNA restriction-modification system"/>
    <property type="evidence" value="ECO:0007669"/>
    <property type="project" value="UniProtKB-KW"/>
</dbReference>
<dbReference type="InterPro" id="IPR003959">
    <property type="entry name" value="ATPase_AAA_core"/>
</dbReference>
<dbReference type="PANTHER" id="PTHR43581:SF2">
    <property type="entry name" value="EXCINUCLEASE ATPASE SUBUNIT"/>
    <property type="match status" value="1"/>
</dbReference>
<dbReference type="Gene3D" id="3.40.50.150">
    <property type="entry name" value="Vaccinia Virus protein VP39"/>
    <property type="match status" value="1"/>
</dbReference>
<keyword evidence="4" id="KW-0949">S-adenosyl-L-methionine</keyword>
<name>A0A084JK01_9FIRM</name>
<accession>A0A084JK01</accession>
<dbReference type="GO" id="GO:0016887">
    <property type="term" value="F:ATP hydrolysis activity"/>
    <property type="evidence" value="ECO:0007669"/>
    <property type="project" value="InterPro"/>
</dbReference>
<sequence length="817" mass="94606">MKISKKLTIVDLLTGIGGRALGFQEADYEVVCAVDTDPICREIYSQTIKNSRFILSDISKISAKDLPNTDLIIAKLVMNTFKDAGKLREEEEQNKNDYIFDIILEKIPMAFVLEIPSIMITNKKSSEFRNMLGAKVFRKYSISYQIINEADFSGFPVVGKQSYMVGIRNDLYDEEFYFPYGNKDKNTIYQEQSVTVDSWYRKITFNPNIELDKDKYYIRQGRKFYESGSVHMGFFREMYLMDSIGLRRFTHNECAHIKGLKKYNYNKCTNKQDMYRKIAYASNVFVCYEIALALKKYLQNGLSVHSKVNDMKNQKREKTKDSKLPNNLSDDIIYPKHKILSMHVDSLKGLKNLDISLDKNLTAIMGVNGSGKSTILHALACVYGPYKLGENHKFSFFFTPNPDSSWKNSKFSITYWDENLQKEITREYRKNTDRWAPRYSDRPKRDAYYIGIETCIPEIEKEQQTSYIDYNTILADDKVSCKIIESAAYILNKNYDNLNYHKTKKKELIGVHTKDNMRYSSLSMGAGEQRVLKILKTVYTANAYSVILIDEIDLLLHVLALKRLIKKLSDIAIKKNLQIIFTTHSMEVRKFQDIVDIRYLDPLEEKTMVYDKINQDIVYELSEDVNKIIRIYVEDILAETIVNVVAGSLGISRAVKVVKIGSASNAFVLAASLILQKENTRDILILLDGDVYRSQGEKLDAVKRVLSGTEKDHEDKVNMAAALIRQLILPEKTEPEKHIFDMLIEMQDNEEIVKVARKQKAVSNSHQWLDNLVVRIGKSEELILDKIINLVAEHERWEEYVNEIREWLINHKEILHL</sequence>
<dbReference type="SUPFAM" id="SSF52540">
    <property type="entry name" value="P-loop containing nucleoside triphosphate hydrolases"/>
    <property type="match status" value="1"/>
</dbReference>
<dbReference type="InterPro" id="IPR029063">
    <property type="entry name" value="SAM-dependent_MTases_sf"/>
</dbReference>
<dbReference type="STRING" id="29354.IO98_14980"/>
<dbReference type="GO" id="GO:0008168">
    <property type="term" value="F:methyltransferase activity"/>
    <property type="evidence" value="ECO:0007669"/>
    <property type="project" value="UniProtKB-KW"/>
</dbReference>
<evidence type="ECO:0000256" key="4">
    <source>
        <dbReference type="PROSITE-ProRule" id="PRU01016"/>
    </source>
</evidence>
<dbReference type="SMART" id="SM00382">
    <property type="entry name" value="AAA"/>
    <property type="match status" value="1"/>
</dbReference>
<evidence type="ECO:0000313" key="6">
    <source>
        <dbReference type="EMBL" id="KEZ89285.1"/>
    </source>
</evidence>
<comment type="similarity">
    <text evidence="4">Belongs to the class I-like SAM-binding methyltransferase superfamily. C5-methyltransferase family.</text>
</comment>
<proteinExistence type="inferred from homology"/>